<gene>
    <name evidence="11 13" type="primary">hisF</name>
    <name evidence="13" type="ORF">MFFC18_51500</name>
</gene>
<dbReference type="HAMAP" id="MF_01013">
    <property type="entry name" value="HisF"/>
    <property type="match status" value="1"/>
</dbReference>
<dbReference type="EC" id="4.3.2.10" evidence="11"/>
<dbReference type="GO" id="GO:0016829">
    <property type="term" value="F:lyase activity"/>
    <property type="evidence" value="ECO:0007669"/>
    <property type="project" value="UniProtKB-KW"/>
</dbReference>
<dbReference type="InterPro" id="IPR004651">
    <property type="entry name" value="HisF"/>
</dbReference>
<dbReference type="EMBL" id="CP042912">
    <property type="protein sequence ID" value="QEG25226.1"/>
    <property type="molecule type" value="Genomic_DNA"/>
</dbReference>
<dbReference type="Proteomes" id="UP000322214">
    <property type="component" value="Chromosome"/>
</dbReference>
<keyword evidence="5 11" id="KW-0963">Cytoplasm</keyword>
<dbReference type="KEGG" id="mff:MFFC18_51500"/>
<evidence type="ECO:0000313" key="14">
    <source>
        <dbReference type="Proteomes" id="UP000322214"/>
    </source>
</evidence>
<dbReference type="SUPFAM" id="SSF51366">
    <property type="entry name" value="Ribulose-phoshate binding barrel"/>
    <property type="match status" value="1"/>
</dbReference>
<comment type="subunit">
    <text evidence="4 11">Heterodimer of HisH and HisF.</text>
</comment>
<comment type="function">
    <text evidence="9 11">IGPS catalyzes the conversion of PRFAR and glutamine to IGP, AICAR and glutamate. The HisF subunit catalyzes the cyclization activity that produces IGP and AICAR from PRFAR using the ammonia provided by the HisH subunit.</text>
</comment>
<dbReference type="GO" id="GO:0005737">
    <property type="term" value="C:cytoplasm"/>
    <property type="evidence" value="ECO:0007669"/>
    <property type="project" value="UniProtKB-SubCell"/>
</dbReference>
<dbReference type="NCBIfam" id="TIGR00735">
    <property type="entry name" value="hisF"/>
    <property type="match status" value="1"/>
</dbReference>
<evidence type="ECO:0000256" key="4">
    <source>
        <dbReference type="ARBA" id="ARBA00011152"/>
    </source>
</evidence>
<evidence type="ECO:0000256" key="10">
    <source>
        <dbReference type="ARBA" id="ARBA00047838"/>
    </source>
</evidence>
<comment type="catalytic activity">
    <reaction evidence="10 11">
        <text>5-[(5-phospho-1-deoxy-D-ribulos-1-ylimino)methylamino]-1-(5-phospho-beta-D-ribosyl)imidazole-4-carboxamide + L-glutamine = D-erythro-1-(imidazol-4-yl)glycerol 3-phosphate + 5-amino-1-(5-phospho-beta-D-ribosyl)imidazole-4-carboxamide + L-glutamate + H(+)</text>
        <dbReference type="Rhea" id="RHEA:24793"/>
        <dbReference type="ChEBI" id="CHEBI:15378"/>
        <dbReference type="ChEBI" id="CHEBI:29985"/>
        <dbReference type="ChEBI" id="CHEBI:58278"/>
        <dbReference type="ChEBI" id="CHEBI:58359"/>
        <dbReference type="ChEBI" id="CHEBI:58475"/>
        <dbReference type="ChEBI" id="CHEBI:58525"/>
        <dbReference type="EC" id="4.3.2.10"/>
    </reaction>
</comment>
<evidence type="ECO:0000256" key="5">
    <source>
        <dbReference type="ARBA" id="ARBA00022490"/>
    </source>
</evidence>
<evidence type="ECO:0000256" key="12">
    <source>
        <dbReference type="RuleBase" id="RU003657"/>
    </source>
</evidence>
<proteinExistence type="inferred from homology"/>
<dbReference type="InterPro" id="IPR013785">
    <property type="entry name" value="Aldolase_TIM"/>
</dbReference>
<sequence>MLKSRIIPCLDVNDGRVVKGVKFQNLRDAGSPVELAAHYEAQGADELVVLDVSATRQARLAMLETIEEVRKQLSIPLTVGGGVGSVEDAGRLLGAGADKVSINSAAVRNPDLINEMADRFGAQCTVVAVDAKRDTSQENFWQVMTRSGTQGEPLDAAKWAGEAQQRGAGEILLTSFDRDGTRSGYDLELMDAVVAACSLPVIASGGADSVQHMVEAFEHGAHAVLAASIFHDKNMTVADVKRDLAKMGIEVRQ</sequence>
<dbReference type="STRING" id="980251.GCA_001642875_03813"/>
<dbReference type="GO" id="GO:0000105">
    <property type="term" value="P:L-histidine biosynthetic process"/>
    <property type="evidence" value="ECO:0007669"/>
    <property type="project" value="UniProtKB-UniRule"/>
</dbReference>
<dbReference type="PANTHER" id="PTHR21235">
    <property type="entry name" value="IMIDAZOLE GLYCEROL PHOSPHATE SYNTHASE SUBUNIT HISF/H IGP SYNTHASE SUBUNIT HISF/H"/>
    <property type="match status" value="1"/>
</dbReference>
<keyword evidence="7 11" id="KW-0368">Histidine biosynthesis</keyword>
<dbReference type="Gene3D" id="3.20.20.70">
    <property type="entry name" value="Aldolase class I"/>
    <property type="match status" value="1"/>
</dbReference>
<evidence type="ECO:0000256" key="2">
    <source>
        <dbReference type="ARBA" id="ARBA00005091"/>
    </source>
</evidence>
<feature type="active site" evidence="11">
    <location>
        <position position="11"/>
    </location>
</feature>
<dbReference type="InterPro" id="IPR006062">
    <property type="entry name" value="His_biosynth"/>
</dbReference>
<comment type="subcellular location">
    <subcellularLocation>
        <location evidence="1 11">Cytoplasm</location>
    </subcellularLocation>
</comment>
<evidence type="ECO:0000313" key="13">
    <source>
        <dbReference type="EMBL" id="QEG25226.1"/>
    </source>
</evidence>
<evidence type="ECO:0000256" key="6">
    <source>
        <dbReference type="ARBA" id="ARBA00022605"/>
    </source>
</evidence>
<dbReference type="CDD" id="cd04731">
    <property type="entry name" value="HisF"/>
    <property type="match status" value="1"/>
</dbReference>
<dbReference type="InterPro" id="IPR050064">
    <property type="entry name" value="IGPS_HisA/HisF"/>
</dbReference>
<organism evidence="13 14">
    <name type="scientific">Mariniblastus fucicola</name>
    <dbReference type="NCBI Taxonomy" id="980251"/>
    <lineage>
        <taxon>Bacteria</taxon>
        <taxon>Pseudomonadati</taxon>
        <taxon>Planctomycetota</taxon>
        <taxon>Planctomycetia</taxon>
        <taxon>Pirellulales</taxon>
        <taxon>Pirellulaceae</taxon>
        <taxon>Mariniblastus</taxon>
    </lineage>
</organism>
<evidence type="ECO:0000256" key="1">
    <source>
        <dbReference type="ARBA" id="ARBA00004496"/>
    </source>
</evidence>
<comment type="similarity">
    <text evidence="3 11 12">Belongs to the HisA/HisF family.</text>
</comment>
<keyword evidence="8 11" id="KW-0456">Lyase</keyword>
<accession>A0A5B9PKJ8</accession>
<dbReference type="UniPathway" id="UPA00031">
    <property type="reaction ID" value="UER00010"/>
</dbReference>
<dbReference type="FunFam" id="3.20.20.70:FF:000006">
    <property type="entry name" value="Imidazole glycerol phosphate synthase subunit HisF"/>
    <property type="match status" value="1"/>
</dbReference>
<dbReference type="InterPro" id="IPR011060">
    <property type="entry name" value="RibuloseP-bd_barrel"/>
</dbReference>
<protein>
    <recommendedName>
        <fullName evidence="11">Imidazole glycerol phosphate synthase subunit HisF</fullName>
        <ecNumber evidence="11">4.3.2.10</ecNumber>
    </recommendedName>
    <alternativeName>
        <fullName evidence="11">IGP synthase cyclase subunit</fullName>
    </alternativeName>
    <alternativeName>
        <fullName evidence="11">IGP synthase subunit HisF</fullName>
    </alternativeName>
    <alternativeName>
        <fullName evidence="11">ImGP synthase subunit HisF</fullName>
        <shortName evidence="11">IGPS subunit HisF</shortName>
    </alternativeName>
</protein>
<feature type="active site" evidence="11">
    <location>
        <position position="130"/>
    </location>
</feature>
<evidence type="ECO:0000256" key="9">
    <source>
        <dbReference type="ARBA" id="ARBA00025475"/>
    </source>
</evidence>
<keyword evidence="6 11" id="KW-0028">Amino-acid biosynthesis</keyword>
<evidence type="ECO:0000256" key="11">
    <source>
        <dbReference type="HAMAP-Rule" id="MF_01013"/>
    </source>
</evidence>
<dbReference type="AlphaFoldDB" id="A0A5B9PKJ8"/>
<dbReference type="Pfam" id="PF00977">
    <property type="entry name" value="His_biosynth"/>
    <property type="match status" value="1"/>
</dbReference>
<dbReference type="GO" id="GO:0000107">
    <property type="term" value="F:imidazoleglycerol-phosphate synthase activity"/>
    <property type="evidence" value="ECO:0007669"/>
    <property type="project" value="UniProtKB-UniRule"/>
</dbReference>
<dbReference type="PANTHER" id="PTHR21235:SF2">
    <property type="entry name" value="IMIDAZOLE GLYCEROL PHOSPHATE SYNTHASE HISHF"/>
    <property type="match status" value="1"/>
</dbReference>
<evidence type="ECO:0000256" key="8">
    <source>
        <dbReference type="ARBA" id="ARBA00023239"/>
    </source>
</evidence>
<dbReference type="RefSeq" id="WP_075085817.1">
    <property type="nucleotide sequence ID" value="NZ_CP042912.1"/>
</dbReference>
<reference evidence="13 14" key="1">
    <citation type="submission" date="2019-08" db="EMBL/GenBank/DDBJ databases">
        <title>Deep-cultivation of Planctomycetes and their phenomic and genomic characterization uncovers novel biology.</title>
        <authorList>
            <person name="Wiegand S."/>
            <person name="Jogler M."/>
            <person name="Boedeker C."/>
            <person name="Pinto D."/>
            <person name="Vollmers J."/>
            <person name="Rivas-Marin E."/>
            <person name="Kohn T."/>
            <person name="Peeters S.H."/>
            <person name="Heuer A."/>
            <person name="Rast P."/>
            <person name="Oberbeckmann S."/>
            <person name="Bunk B."/>
            <person name="Jeske O."/>
            <person name="Meyerdierks A."/>
            <person name="Storesund J.E."/>
            <person name="Kallscheuer N."/>
            <person name="Luecker S."/>
            <person name="Lage O.M."/>
            <person name="Pohl T."/>
            <person name="Merkel B.J."/>
            <person name="Hornburger P."/>
            <person name="Mueller R.-W."/>
            <person name="Bruemmer F."/>
            <person name="Labrenz M."/>
            <person name="Spormann A.M."/>
            <person name="Op den Camp H."/>
            <person name="Overmann J."/>
            <person name="Amann R."/>
            <person name="Jetten M.S.M."/>
            <person name="Mascher T."/>
            <person name="Medema M.H."/>
            <person name="Devos D.P."/>
            <person name="Kaster A.-K."/>
            <person name="Ovreas L."/>
            <person name="Rohde M."/>
            <person name="Galperin M.Y."/>
            <person name="Jogler C."/>
        </authorList>
    </citation>
    <scope>NUCLEOTIDE SEQUENCE [LARGE SCALE GENOMIC DNA]</scope>
    <source>
        <strain evidence="13 14">FC18</strain>
    </source>
</reference>
<comment type="pathway">
    <text evidence="2 11">Amino-acid biosynthesis; L-histidine biosynthesis; L-histidine from 5-phospho-alpha-D-ribose 1-diphosphate: step 5/9.</text>
</comment>
<dbReference type="OrthoDB" id="9781903at2"/>
<evidence type="ECO:0000256" key="3">
    <source>
        <dbReference type="ARBA" id="ARBA00009667"/>
    </source>
</evidence>
<evidence type="ECO:0000256" key="7">
    <source>
        <dbReference type="ARBA" id="ARBA00023102"/>
    </source>
</evidence>
<name>A0A5B9PKJ8_9BACT</name>
<keyword evidence="14" id="KW-1185">Reference proteome</keyword>